<evidence type="ECO:0000256" key="1">
    <source>
        <dbReference type="SAM" id="Coils"/>
    </source>
</evidence>
<accession>A0A817ADA2</accession>
<dbReference type="EMBL" id="HG994362">
    <property type="protein sequence ID" value="CAF2256105.1"/>
    <property type="molecule type" value="Genomic_DNA"/>
</dbReference>
<organism evidence="2">
    <name type="scientific">Brassica napus</name>
    <name type="common">Rape</name>
    <dbReference type="NCBI Taxonomy" id="3708"/>
    <lineage>
        <taxon>Eukaryota</taxon>
        <taxon>Viridiplantae</taxon>
        <taxon>Streptophyta</taxon>
        <taxon>Embryophyta</taxon>
        <taxon>Tracheophyta</taxon>
        <taxon>Spermatophyta</taxon>
        <taxon>Magnoliopsida</taxon>
        <taxon>eudicotyledons</taxon>
        <taxon>Gunneridae</taxon>
        <taxon>Pentapetalae</taxon>
        <taxon>rosids</taxon>
        <taxon>malvids</taxon>
        <taxon>Brassicales</taxon>
        <taxon>Brassicaceae</taxon>
        <taxon>Brassiceae</taxon>
        <taxon>Brassica</taxon>
    </lineage>
</organism>
<protein>
    <submittedName>
        <fullName evidence="2">(rape) hypothetical protein</fullName>
    </submittedName>
</protein>
<proteinExistence type="predicted"/>
<sequence length="400" mass="45298">MPTREDFLRYLQQNPVGDGTPSFVDTFQGFETYFSQPNPGNTNFRDIPSTSTPPTAAHIPQMTVDDLLGAPGRESLTVLDPLRRGNATWFKHDNGKISKAILKMMKSDLPGPYPTYKHLPRDAKTRWFRAFAQQFTWEPSITETVKIAYEKKAQKSFSSNLCEWKEKWKLNKDPPEWVSDDNWLGYDLMWKDEKVQAKSSTNSTNRKSERGGFGIAIHNTGAKSYERRKDEMTIDNGGEEPDMLAFLADAHRSRKTGDILDKKVKRIVETVKEKINDQLTQGGSTETNLLTQAHINNLVLKEIPVIKGHRFGFGTLPDPGQVPSSASFMSNLDQEEQLRIANEKIAIADEKIAMATEKIVTLENDKAEKDKVIQYLQNLASKVVSKFPDLLQEDEDATQE</sequence>
<dbReference type="AlphaFoldDB" id="A0A817ADA2"/>
<name>A0A817ADA2_BRANA</name>
<dbReference type="Proteomes" id="UP001295469">
    <property type="component" value="Chromosome A08"/>
</dbReference>
<dbReference type="OrthoDB" id="1045221at2759"/>
<gene>
    <name evidence="2" type="ORF">DARMORV10_A08P28740.1</name>
</gene>
<dbReference type="InterPro" id="IPR004252">
    <property type="entry name" value="Probable_transposase_24"/>
</dbReference>
<evidence type="ECO:0000313" key="2">
    <source>
        <dbReference type="EMBL" id="CAF2256105.1"/>
    </source>
</evidence>
<reference evidence="2" key="1">
    <citation type="submission" date="2021-01" db="EMBL/GenBank/DDBJ databases">
        <authorList>
            <consortium name="Genoscope - CEA"/>
            <person name="William W."/>
        </authorList>
    </citation>
    <scope>NUCLEOTIDE SEQUENCE</scope>
</reference>
<keyword evidence="1" id="KW-0175">Coiled coil</keyword>
<dbReference type="Pfam" id="PF03004">
    <property type="entry name" value="Transposase_24"/>
    <property type="match status" value="1"/>
</dbReference>
<feature type="coiled-coil region" evidence="1">
    <location>
        <begin position="331"/>
        <end position="365"/>
    </location>
</feature>